<proteinExistence type="inferred from homology"/>
<protein>
    <recommendedName>
        <fullName evidence="4">Small auxin up regulated protein</fullName>
    </recommendedName>
</protein>
<sequence>MSVHMKNEEERNEGVTMSKLLVHILKRSLSFSQTRRRRNRLGAVECDEGLDEKATVPRDAKEGHFAVFAVKGEEPKRFVLELGYLRNPSFLRLLKQAEEEYGHTQKGALAVPCRPEELHKILQHRRERNAIAGHTCNAIIRKSC</sequence>
<dbReference type="AlphaFoldDB" id="A0AA88W9P2"/>
<dbReference type="Pfam" id="PF02519">
    <property type="entry name" value="Auxin_inducible"/>
    <property type="match status" value="1"/>
</dbReference>
<dbReference type="InterPro" id="IPR003676">
    <property type="entry name" value="SAUR_fam"/>
</dbReference>
<evidence type="ECO:0000256" key="1">
    <source>
        <dbReference type="ARBA" id="ARBA00006974"/>
    </source>
</evidence>
<evidence type="ECO:0008006" key="4">
    <source>
        <dbReference type="Google" id="ProtNLM"/>
    </source>
</evidence>
<dbReference type="EMBL" id="JAVXUP010000730">
    <property type="protein sequence ID" value="KAK3022073.1"/>
    <property type="molecule type" value="Genomic_DNA"/>
</dbReference>
<organism evidence="2 3">
    <name type="scientific">Escallonia herrerae</name>
    <dbReference type="NCBI Taxonomy" id="1293975"/>
    <lineage>
        <taxon>Eukaryota</taxon>
        <taxon>Viridiplantae</taxon>
        <taxon>Streptophyta</taxon>
        <taxon>Embryophyta</taxon>
        <taxon>Tracheophyta</taxon>
        <taxon>Spermatophyta</taxon>
        <taxon>Magnoliopsida</taxon>
        <taxon>eudicotyledons</taxon>
        <taxon>Gunneridae</taxon>
        <taxon>Pentapetalae</taxon>
        <taxon>asterids</taxon>
        <taxon>campanulids</taxon>
        <taxon>Escalloniales</taxon>
        <taxon>Escalloniaceae</taxon>
        <taxon>Escallonia</taxon>
    </lineage>
</organism>
<evidence type="ECO:0000313" key="2">
    <source>
        <dbReference type="EMBL" id="KAK3022073.1"/>
    </source>
</evidence>
<reference evidence="2" key="1">
    <citation type="submission" date="2022-12" db="EMBL/GenBank/DDBJ databases">
        <title>Draft genome assemblies for two species of Escallonia (Escalloniales).</title>
        <authorList>
            <person name="Chanderbali A."/>
            <person name="Dervinis C."/>
            <person name="Anghel I."/>
            <person name="Soltis D."/>
            <person name="Soltis P."/>
            <person name="Zapata F."/>
        </authorList>
    </citation>
    <scope>NUCLEOTIDE SEQUENCE</scope>
    <source>
        <strain evidence="2">UCBG64.0493</strain>
        <tissue evidence="2">Leaf</tissue>
    </source>
</reference>
<keyword evidence="3" id="KW-1185">Reference proteome</keyword>
<comment type="caution">
    <text evidence="2">The sequence shown here is derived from an EMBL/GenBank/DDBJ whole genome shotgun (WGS) entry which is preliminary data.</text>
</comment>
<evidence type="ECO:0000313" key="3">
    <source>
        <dbReference type="Proteomes" id="UP001188597"/>
    </source>
</evidence>
<dbReference type="PANTHER" id="PTHR31374">
    <property type="entry name" value="AUXIN-INDUCED PROTEIN-LIKE-RELATED"/>
    <property type="match status" value="1"/>
</dbReference>
<accession>A0AA88W9P2</accession>
<dbReference type="GO" id="GO:0009733">
    <property type="term" value="P:response to auxin"/>
    <property type="evidence" value="ECO:0007669"/>
    <property type="project" value="InterPro"/>
</dbReference>
<dbReference type="PANTHER" id="PTHR31374:SF19">
    <property type="entry name" value="F8A24.8 PROTEIN"/>
    <property type="match status" value="1"/>
</dbReference>
<dbReference type="Proteomes" id="UP001188597">
    <property type="component" value="Unassembled WGS sequence"/>
</dbReference>
<comment type="similarity">
    <text evidence="1">Belongs to the ARG7 family.</text>
</comment>
<gene>
    <name evidence="2" type="ORF">RJ639_047341</name>
</gene>
<name>A0AA88W9P2_9ASTE</name>